<dbReference type="PANTHER" id="PTHR11361">
    <property type="entry name" value="DNA MISMATCH REPAIR PROTEIN MUTS FAMILY MEMBER"/>
    <property type="match status" value="1"/>
</dbReference>
<dbReference type="InterPro" id="IPR000432">
    <property type="entry name" value="DNA_mismatch_repair_MutS_C"/>
</dbReference>
<feature type="coiled-coil region" evidence="4">
    <location>
        <begin position="401"/>
        <end position="428"/>
    </location>
</feature>
<evidence type="ECO:0000256" key="3">
    <source>
        <dbReference type="ARBA" id="ARBA00023125"/>
    </source>
</evidence>
<dbReference type="SUPFAM" id="SSF48334">
    <property type="entry name" value="DNA repair protein MutS, domain III"/>
    <property type="match status" value="1"/>
</dbReference>
<evidence type="ECO:0000313" key="6">
    <source>
        <dbReference type="EMBL" id="KAK9681051.1"/>
    </source>
</evidence>
<keyword evidence="3" id="KW-0238">DNA-binding</keyword>
<dbReference type="EMBL" id="JASJQH010009142">
    <property type="protein sequence ID" value="KAK9681051.1"/>
    <property type="molecule type" value="Genomic_DNA"/>
</dbReference>
<evidence type="ECO:0000256" key="2">
    <source>
        <dbReference type="ARBA" id="ARBA00022840"/>
    </source>
</evidence>
<evidence type="ECO:0000256" key="1">
    <source>
        <dbReference type="ARBA" id="ARBA00022741"/>
    </source>
</evidence>
<proteinExistence type="predicted"/>
<dbReference type="SUPFAM" id="SSF52540">
    <property type="entry name" value="P-loop containing nucleoside triphosphate hydrolases"/>
    <property type="match status" value="1"/>
</dbReference>
<feature type="coiled-coil region" evidence="4">
    <location>
        <begin position="62"/>
        <end position="89"/>
    </location>
</feature>
<protein>
    <submittedName>
        <fullName evidence="6">MSH2 protein, variant 2</fullName>
    </submittedName>
</protein>
<keyword evidence="2" id="KW-0067">ATP-binding</keyword>
<keyword evidence="7" id="KW-1185">Reference proteome</keyword>
<gene>
    <name evidence="6" type="primary">msh2_2</name>
    <name evidence="6" type="ORF">K7432_015767</name>
</gene>
<feature type="domain" description="DNA mismatch repair proteins mutS family" evidence="5">
    <location>
        <begin position="256"/>
        <end position="272"/>
    </location>
</feature>
<keyword evidence="4" id="KW-0175">Coiled coil</keyword>
<dbReference type="SMART" id="SM00534">
    <property type="entry name" value="MUTSac"/>
    <property type="match status" value="1"/>
</dbReference>
<reference evidence="6 7" key="1">
    <citation type="submission" date="2023-04" db="EMBL/GenBank/DDBJ databases">
        <title>Genome of Basidiobolus ranarum AG-B5.</title>
        <authorList>
            <person name="Stajich J.E."/>
            <person name="Carter-House D."/>
            <person name="Gryganskyi A."/>
        </authorList>
    </citation>
    <scope>NUCLEOTIDE SEQUENCE [LARGE SCALE GENOMIC DNA]</scope>
    <source>
        <strain evidence="6 7">AG-B5</strain>
    </source>
</reference>
<dbReference type="Pfam" id="PF05190">
    <property type="entry name" value="MutS_IV"/>
    <property type="match status" value="1"/>
</dbReference>
<evidence type="ECO:0000256" key="4">
    <source>
        <dbReference type="SAM" id="Coils"/>
    </source>
</evidence>
<dbReference type="InterPro" id="IPR027417">
    <property type="entry name" value="P-loop_NTPase"/>
</dbReference>
<dbReference type="InterPro" id="IPR032642">
    <property type="entry name" value="Msh2_ATP-bd"/>
</dbReference>
<dbReference type="InterPro" id="IPR045076">
    <property type="entry name" value="MutS"/>
</dbReference>
<dbReference type="PROSITE" id="PS00486">
    <property type="entry name" value="DNA_MISMATCH_REPAIR_2"/>
    <property type="match status" value="1"/>
</dbReference>
<dbReference type="InterPro" id="IPR036187">
    <property type="entry name" value="DNA_mismatch_repair_MutS_sf"/>
</dbReference>
<dbReference type="Gene3D" id="3.40.50.300">
    <property type="entry name" value="P-loop containing nucleotide triphosphate hydrolases"/>
    <property type="match status" value="1"/>
</dbReference>
<dbReference type="Gene3D" id="1.10.1420.10">
    <property type="match status" value="1"/>
</dbReference>
<dbReference type="CDD" id="cd03285">
    <property type="entry name" value="ABC_MSH2_euk"/>
    <property type="match status" value="1"/>
</dbReference>
<accession>A0ABR2VML2</accession>
<evidence type="ECO:0000259" key="5">
    <source>
        <dbReference type="PROSITE" id="PS00486"/>
    </source>
</evidence>
<dbReference type="InterPro" id="IPR007861">
    <property type="entry name" value="DNA_mismatch_repair_MutS_clamp"/>
</dbReference>
<sequence length="439" mass="49235">MAGLPMEHERVGESLGLEIEKKLKLEKSTLYGYCFRIARTEASVLRSKCAQYIELSTQRSGVLFTTRKMREMSEKIRDLSEEYDHTQSALVKEVIGIVASYFPILEVFNGMLAHLDVLVSFAHASAHAPVAYTKPKIIPQGLGDLVLINARHPCLELQDDVSFIPNDVEIIRTKSDFQIITGPNMGGKSTYIRQIGVVVLMAQIGCFVPCDEAEIPIFDCILARVGAGDSQLKGVSTFMAEMLETASILKCATKDSLIIVDELGRGTSTYDGFGLAWAISEFITTRIQCFCLFATHFHELTALSKQIERVKNLHVTVELEKNTETPDITLLYKITPGVCDQSFGIHVAELANFPNTVVKLAKRKAIELEHSDESIPKNQLYKEAIQYGSKLIEEFMMEFGKVNQLSNISEIQQKINQMKQQYQTRVNQNAWLIENLNTL</sequence>
<dbReference type="PANTHER" id="PTHR11361:SF35">
    <property type="entry name" value="DNA MISMATCH REPAIR PROTEIN MSH2"/>
    <property type="match status" value="1"/>
</dbReference>
<keyword evidence="1" id="KW-0547">Nucleotide-binding</keyword>
<dbReference type="Proteomes" id="UP001479436">
    <property type="component" value="Unassembled WGS sequence"/>
</dbReference>
<name>A0ABR2VML2_9FUNG</name>
<dbReference type="Pfam" id="PF00488">
    <property type="entry name" value="MutS_V"/>
    <property type="match status" value="1"/>
</dbReference>
<comment type="caution">
    <text evidence="6">The sequence shown here is derived from an EMBL/GenBank/DDBJ whole genome shotgun (WGS) entry which is preliminary data.</text>
</comment>
<organism evidence="6 7">
    <name type="scientific">Basidiobolus ranarum</name>
    <dbReference type="NCBI Taxonomy" id="34480"/>
    <lineage>
        <taxon>Eukaryota</taxon>
        <taxon>Fungi</taxon>
        <taxon>Fungi incertae sedis</taxon>
        <taxon>Zoopagomycota</taxon>
        <taxon>Entomophthoromycotina</taxon>
        <taxon>Basidiobolomycetes</taxon>
        <taxon>Basidiobolales</taxon>
        <taxon>Basidiobolaceae</taxon>
        <taxon>Basidiobolus</taxon>
    </lineage>
</organism>
<evidence type="ECO:0000313" key="7">
    <source>
        <dbReference type="Proteomes" id="UP001479436"/>
    </source>
</evidence>